<feature type="transmembrane region" description="Helical" evidence="2">
    <location>
        <begin position="99"/>
        <end position="124"/>
    </location>
</feature>
<keyword evidence="1" id="KW-0813">Transport</keyword>
<dbReference type="PIRSF" id="PIRSF016661">
    <property type="entry name" value="BioY"/>
    <property type="match status" value="1"/>
</dbReference>
<feature type="transmembrane region" description="Helical" evidence="2">
    <location>
        <begin position="52"/>
        <end position="69"/>
    </location>
</feature>
<keyword evidence="2" id="KW-0812">Transmembrane</keyword>
<dbReference type="RefSeq" id="WP_013824880.1">
    <property type="nucleotide sequence ID" value="NC_015574.1"/>
</dbReference>
<comment type="similarity">
    <text evidence="1">Belongs to the BioY family.</text>
</comment>
<comment type="subcellular location">
    <subcellularLocation>
        <location evidence="1">Cell membrane</location>
        <topology evidence="1">Multi-pass membrane protein</topology>
    </subcellularLocation>
</comment>
<dbReference type="Gene3D" id="1.10.1760.20">
    <property type="match status" value="1"/>
</dbReference>
<dbReference type="OrthoDB" id="50443at2157"/>
<dbReference type="Pfam" id="PF02632">
    <property type="entry name" value="BioY"/>
    <property type="match status" value="1"/>
</dbReference>
<accession>F6D315</accession>
<evidence type="ECO:0000313" key="3">
    <source>
        <dbReference type="EMBL" id="AEG17378.1"/>
    </source>
</evidence>
<organism evidence="3 4">
    <name type="scientific">Methanobacterium paludis (strain DSM 25820 / JCM 18151 / SWAN1)</name>
    <dbReference type="NCBI Taxonomy" id="868131"/>
    <lineage>
        <taxon>Archaea</taxon>
        <taxon>Methanobacteriati</taxon>
        <taxon>Methanobacteriota</taxon>
        <taxon>Methanomada group</taxon>
        <taxon>Methanobacteria</taxon>
        <taxon>Methanobacteriales</taxon>
        <taxon>Methanobacteriaceae</taxon>
        <taxon>Methanobacterium</taxon>
    </lineage>
</organism>
<keyword evidence="1 2" id="KW-0472">Membrane</keyword>
<feature type="transmembrane region" description="Helical" evidence="2">
    <location>
        <begin position="136"/>
        <end position="159"/>
    </location>
</feature>
<feature type="transmembrane region" description="Helical" evidence="2">
    <location>
        <begin position="76"/>
        <end position="93"/>
    </location>
</feature>
<keyword evidence="2" id="KW-1133">Transmembrane helix</keyword>
<gene>
    <name evidence="3" type="ordered locus">MSWAN_0334</name>
</gene>
<sequence>MEISIDNYFEKRYMLFKWRSNASLANKAVMALFMACITGIMAQVIIPLPWTPVPVTGQTFAVLVAGIFLGRKWGGFSQLFYVGIGVAGVPWFAGMTGGAGALLSASGGYLIGFVLAAFFLGYFADRYVKARNFIPMLALMLFANFALIYIPGLAVLSIWTQAATGAQPSIWTLLVMGVLPFLPGEVVKIGGAAALAKAVTPKKPFTGGEIDVKRAENLF</sequence>
<dbReference type="STRING" id="868131.MSWAN_0334"/>
<dbReference type="InterPro" id="IPR003784">
    <property type="entry name" value="BioY"/>
</dbReference>
<dbReference type="GeneID" id="10667818"/>
<dbReference type="PANTHER" id="PTHR34295">
    <property type="entry name" value="BIOTIN TRANSPORTER BIOY"/>
    <property type="match status" value="1"/>
</dbReference>
<reference evidence="3 4" key="1">
    <citation type="journal article" date="2014" name="Int. J. Syst. Evol. Microbiol.">
        <title>Methanobacterium paludis sp. nov. and a novel strain of Methanobacterium lacus isolated from northern peatlands.</title>
        <authorList>
            <person name="Cadillo-Quiroz H."/>
            <person name="Brauer S.L."/>
            <person name="Goodson N."/>
            <person name="Yavitt J.B."/>
            <person name="Zinder S.H."/>
        </authorList>
    </citation>
    <scope>NUCLEOTIDE SEQUENCE [LARGE SCALE GENOMIC DNA]</scope>
    <source>
        <strain evidence="4">DSM 25820 / JCM 18151 / SWAN1</strain>
    </source>
</reference>
<evidence type="ECO:0000256" key="1">
    <source>
        <dbReference type="PIRNR" id="PIRNR016661"/>
    </source>
</evidence>
<dbReference type="eggNOG" id="arCOG02986">
    <property type="taxonomic scope" value="Archaea"/>
</dbReference>
<feature type="transmembrane region" description="Helical" evidence="2">
    <location>
        <begin position="171"/>
        <end position="196"/>
    </location>
</feature>
<dbReference type="GO" id="GO:0005886">
    <property type="term" value="C:plasma membrane"/>
    <property type="evidence" value="ECO:0007669"/>
    <property type="project" value="UniProtKB-SubCell"/>
</dbReference>
<keyword evidence="4" id="KW-1185">Reference proteome</keyword>
<dbReference type="Proteomes" id="UP000009231">
    <property type="component" value="Chromosome"/>
</dbReference>
<evidence type="ECO:0000313" key="4">
    <source>
        <dbReference type="Proteomes" id="UP000009231"/>
    </source>
</evidence>
<name>F6D315_METPW</name>
<keyword evidence="1" id="KW-1003">Cell membrane</keyword>
<evidence type="ECO:0000256" key="2">
    <source>
        <dbReference type="SAM" id="Phobius"/>
    </source>
</evidence>
<dbReference type="HOGENOM" id="CLU_077931_2_0_2"/>
<dbReference type="PANTHER" id="PTHR34295:SF1">
    <property type="entry name" value="BIOTIN TRANSPORTER BIOY"/>
    <property type="match status" value="1"/>
</dbReference>
<dbReference type="KEGG" id="mew:MSWAN_0334"/>
<dbReference type="AlphaFoldDB" id="F6D315"/>
<dbReference type="EMBL" id="CP002772">
    <property type="protein sequence ID" value="AEG17378.1"/>
    <property type="molecule type" value="Genomic_DNA"/>
</dbReference>
<feature type="transmembrane region" description="Helical" evidence="2">
    <location>
        <begin position="24"/>
        <end position="46"/>
    </location>
</feature>
<dbReference type="GO" id="GO:0015225">
    <property type="term" value="F:biotin transmembrane transporter activity"/>
    <property type="evidence" value="ECO:0007669"/>
    <property type="project" value="UniProtKB-UniRule"/>
</dbReference>
<proteinExistence type="inferred from homology"/>
<protein>
    <submittedName>
        <fullName evidence="3">BioY protein</fullName>
    </submittedName>
</protein>